<keyword evidence="4" id="KW-1185">Reference proteome</keyword>
<name>A0A4Z2FNE9_9TELE</name>
<dbReference type="InterPro" id="IPR001680">
    <property type="entry name" value="WD40_rpt"/>
</dbReference>
<dbReference type="PROSITE" id="PS50294">
    <property type="entry name" value="WD_REPEATS_REGION"/>
    <property type="match status" value="1"/>
</dbReference>
<dbReference type="InterPro" id="IPR036322">
    <property type="entry name" value="WD40_repeat_dom_sf"/>
</dbReference>
<dbReference type="PANTHER" id="PTHR19879:SF1">
    <property type="entry name" value="CANNONBALL-RELATED"/>
    <property type="match status" value="1"/>
</dbReference>
<proteinExistence type="predicted"/>
<evidence type="ECO:0000259" key="2">
    <source>
        <dbReference type="Pfam" id="PF23342"/>
    </source>
</evidence>
<dbReference type="PANTHER" id="PTHR19879">
    <property type="entry name" value="TRANSCRIPTION INITIATION FACTOR TFIID"/>
    <property type="match status" value="1"/>
</dbReference>
<gene>
    <name evidence="3" type="primary">wdr90_2</name>
    <name evidence="3" type="ORF">EYF80_047026</name>
</gene>
<feature type="domain" description="WDR90 4th beta-propeller" evidence="2">
    <location>
        <begin position="64"/>
        <end position="367"/>
    </location>
</feature>
<dbReference type="FunFam" id="2.130.10.10:FF:001066">
    <property type="entry name" value="WD repeat domain 90"/>
    <property type="match status" value="1"/>
</dbReference>
<sequence>MSCLFLRGPSVLLGQELMLDGPTVSAAFDNTMDMGVVGTAAGTLWYISWSDSSSIRLVSGHQAKVNGVVFSADERHFATCSEDGSVRVWSAPSSELEVQFQVLSQACGCVCWSPSANQETACVAAGYGDGTLRIFRLSSSEMEMKLHPHQVALTALQFSAAGHVILSAGSDGVVAVSSARTGATLRLIKDHRGAAVTAIQCRDNVWPQSGETWLAAGADRRVSVWAADWPKDKCDLMDWLTFPAPPYPGEDSPPPSLAAFCPADPSLLVYTGYGVEKELCFYSLTRKQIVKKIALPDWATCLSLSCKSQLIAVGSKDRVLKLIQSTSGRFQDFVPHSDSVQTCRFSPSGDLLFTVAFNEILLWEVQGL</sequence>
<dbReference type="GO" id="GO:0005669">
    <property type="term" value="C:transcription factor TFIID complex"/>
    <property type="evidence" value="ECO:0007669"/>
    <property type="project" value="TreeGrafter"/>
</dbReference>
<dbReference type="PROSITE" id="PS50082">
    <property type="entry name" value="WD_REPEATS_2"/>
    <property type="match status" value="1"/>
</dbReference>
<protein>
    <submittedName>
        <fullName evidence="3">WD repeat-containing protein 90</fullName>
    </submittedName>
</protein>
<evidence type="ECO:0000256" key="1">
    <source>
        <dbReference type="PROSITE-ProRule" id="PRU00221"/>
    </source>
</evidence>
<evidence type="ECO:0000313" key="4">
    <source>
        <dbReference type="Proteomes" id="UP000314294"/>
    </source>
</evidence>
<dbReference type="Pfam" id="PF23342">
    <property type="entry name" value="WDR90_beta-prop_4th"/>
    <property type="match status" value="1"/>
</dbReference>
<dbReference type="GO" id="GO:0006367">
    <property type="term" value="P:transcription initiation at RNA polymerase II promoter"/>
    <property type="evidence" value="ECO:0007669"/>
    <property type="project" value="TreeGrafter"/>
</dbReference>
<dbReference type="EMBL" id="SRLO01001014">
    <property type="protein sequence ID" value="TNN42767.1"/>
    <property type="molecule type" value="Genomic_DNA"/>
</dbReference>
<comment type="caution">
    <text evidence="3">The sequence shown here is derived from an EMBL/GenBank/DDBJ whole genome shotgun (WGS) entry which is preliminary data.</text>
</comment>
<dbReference type="SUPFAM" id="SSF50978">
    <property type="entry name" value="WD40 repeat-like"/>
    <property type="match status" value="1"/>
</dbReference>
<keyword evidence="1" id="KW-0853">WD repeat</keyword>
<dbReference type="SMART" id="SM00320">
    <property type="entry name" value="WD40"/>
    <property type="match status" value="6"/>
</dbReference>
<accession>A0A4Z2FNE9</accession>
<dbReference type="Gene3D" id="2.130.10.10">
    <property type="entry name" value="YVTN repeat-like/Quinoprotein amine dehydrogenase"/>
    <property type="match status" value="2"/>
</dbReference>
<dbReference type="GO" id="GO:0016251">
    <property type="term" value="F:RNA polymerase II general transcription initiation factor activity"/>
    <property type="evidence" value="ECO:0007669"/>
    <property type="project" value="TreeGrafter"/>
</dbReference>
<dbReference type="InterPro" id="IPR015943">
    <property type="entry name" value="WD40/YVTN_repeat-like_dom_sf"/>
</dbReference>
<organism evidence="3 4">
    <name type="scientific">Liparis tanakae</name>
    <name type="common">Tanaka's snailfish</name>
    <dbReference type="NCBI Taxonomy" id="230148"/>
    <lineage>
        <taxon>Eukaryota</taxon>
        <taxon>Metazoa</taxon>
        <taxon>Chordata</taxon>
        <taxon>Craniata</taxon>
        <taxon>Vertebrata</taxon>
        <taxon>Euteleostomi</taxon>
        <taxon>Actinopterygii</taxon>
        <taxon>Neopterygii</taxon>
        <taxon>Teleostei</taxon>
        <taxon>Neoteleostei</taxon>
        <taxon>Acanthomorphata</taxon>
        <taxon>Eupercaria</taxon>
        <taxon>Perciformes</taxon>
        <taxon>Cottioidei</taxon>
        <taxon>Cottales</taxon>
        <taxon>Liparidae</taxon>
        <taxon>Liparis</taxon>
    </lineage>
</organism>
<dbReference type="AlphaFoldDB" id="A0A4Z2FNE9"/>
<dbReference type="Proteomes" id="UP000314294">
    <property type="component" value="Unassembled WGS sequence"/>
</dbReference>
<reference evidence="3 4" key="1">
    <citation type="submission" date="2019-03" db="EMBL/GenBank/DDBJ databases">
        <title>First draft genome of Liparis tanakae, snailfish: a comprehensive survey of snailfish specific genes.</title>
        <authorList>
            <person name="Kim W."/>
            <person name="Song I."/>
            <person name="Jeong J.-H."/>
            <person name="Kim D."/>
            <person name="Kim S."/>
            <person name="Ryu S."/>
            <person name="Song J.Y."/>
            <person name="Lee S.K."/>
        </authorList>
    </citation>
    <scope>NUCLEOTIDE SEQUENCE [LARGE SCALE GENOMIC DNA]</scope>
    <source>
        <tissue evidence="3">Muscle</tissue>
    </source>
</reference>
<evidence type="ECO:0000313" key="3">
    <source>
        <dbReference type="EMBL" id="TNN42767.1"/>
    </source>
</evidence>
<dbReference type="InterPro" id="IPR055440">
    <property type="entry name" value="Beta-prop_WDR90_4th"/>
</dbReference>
<feature type="repeat" description="WD" evidence="1">
    <location>
        <begin position="58"/>
        <end position="99"/>
    </location>
</feature>
<dbReference type="OrthoDB" id="6252103at2759"/>